<evidence type="ECO:0000256" key="6">
    <source>
        <dbReference type="ARBA" id="ARBA00023136"/>
    </source>
</evidence>
<reference evidence="13" key="2">
    <citation type="journal article" date="2014" name="Nat. Commun.">
        <title>The cavefish genome reveals candidate genes for eye loss.</title>
        <authorList>
            <person name="McGaugh S.E."/>
            <person name="Gross J.B."/>
            <person name="Aken B."/>
            <person name="Blin M."/>
            <person name="Borowsky R."/>
            <person name="Chalopin D."/>
            <person name="Hinaux H."/>
            <person name="Jeffery W.R."/>
            <person name="Keene A."/>
            <person name="Ma L."/>
            <person name="Minx P."/>
            <person name="Murphy D."/>
            <person name="O'Quin K.E."/>
            <person name="Retaux S."/>
            <person name="Rohner N."/>
            <person name="Searle S.M."/>
            <person name="Stahl B.A."/>
            <person name="Tabin C."/>
            <person name="Volff J.N."/>
            <person name="Yoshizawa M."/>
            <person name="Warren W.C."/>
        </authorList>
    </citation>
    <scope>NUCLEOTIDE SEQUENCE [LARGE SCALE GENOMIC DNA]</scope>
    <source>
        <strain evidence="13">female</strain>
    </source>
</reference>
<evidence type="ECO:0000256" key="9">
    <source>
        <dbReference type="RuleBase" id="RU000688"/>
    </source>
</evidence>
<organism evidence="12 13">
    <name type="scientific">Astyanax mexicanus</name>
    <name type="common">Blind cave fish</name>
    <name type="synonym">Astyanax fasciatus mexicanus</name>
    <dbReference type="NCBI Taxonomy" id="7994"/>
    <lineage>
        <taxon>Eukaryota</taxon>
        <taxon>Metazoa</taxon>
        <taxon>Chordata</taxon>
        <taxon>Craniata</taxon>
        <taxon>Vertebrata</taxon>
        <taxon>Euteleostomi</taxon>
        <taxon>Actinopterygii</taxon>
        <taxon>Neopterygii</taxon>
        <taxon>Teleostei</taxon>
        <taxon>Ostariophysi</taxon>
        <taxon>Characiformes</taxon>
        <taxon>Characoidei</taxon>
        <taxon>Acestrorhamphidae</taxon>
        <taxon>Acestrorhamphinae</taxon>
        <taxon>Astyanax</taxon>
    </lineage>
</organism>
<dbReference type="FunCoup" id="A0A3B1JV97">
    <property type="interactions" value="13"/>
</dbReference>
<keyword evidence="8 9" id="KW-0807">Transducer</keyword>
<protein>
    <recommendedName>
        <fullName evidence="11">G-protein coupled receptors family 1 profile domain-containing protein</fullName>
    </recommendedName>
</protein>
<evidence type="ECO:0000256" key="2">
    <source>
        <dbReference type="ARBA" id="ARBA00022475"/>
    </source>
</evidence>
<dbReference type="Pfam" id="PF00001">
    <property type="entry name" value="7tm_1"/>
    <property type="match status" value="1"/>
</dbReference>
<comment type="subcellular location">
    <subcellularLocation>
        <location evidence="1">Cell membrane</location>
        <topology evidence="1">Multi-pass membrane protein</topology>
    </subcellularLocation>
</comment>
<dbReference type="PANTHER" id="PTHR24249">
    <property type="entry name" value="HISTAMINE RECEPTOR-RELATED G-PROTEIN COUPLED RECEPTOR"/>
    <property type="match status" value="1"/>
</dbReference>
<accession>A0A3B1JV97</accession>
<evidence type="ECO:0000259" key="11">
    <source>
        <dbReference type="PROSITE" id="PS50262"/>
    </source>
</evidence>
<sequence>MFQYSNSNLQNITVQYCFPDNNMSCKKDIQSGPGNVLVLVFLSCISVGTVILNLLVIISISLFKQLHTPTNLLILSLAAADLLVGMFVMPVNIVQMRDSCWYFGKMSCSVFQAINSVSVSSSLCSLTFITVDRYIAVCDPLLYSTRVTFYKTVLLVILAWSFCLLYVIIFLYFNDLLLPSQISTNCYGECMMVIKKSWMIVDLVIFFLTPCSTILVLYSIIFSVARHQARAVTTVKKGFSKKRGLKISNSSESKAAKKIGVVIFVYLACYIPSVLAESVTTLSVLWILFAWLAYLNSSFNPIMYAIFYPWFRTSVKFIVTCRIFEFSSSICNLFPTNV</sequence>
<keyword evidence="4 10" id="KW-1133">Transmembrane helix</keyword>
<dbReference type="SUPFAM" id="SSF81321">
    <property type="entry name" value="Family A G protein-coupled receptor-like"/>
    <property type="match status" value="1"/>
</dbReference>
<dbReference type="InterPro" id="IPR050569">
    <property type="entry name" value="TAAR"/>
</dbReference>
<feature type="transmembrane region" description="Helical" evidence="10">
    <location>
        <begin position="152"/>
        <end position="173"/>
    </location>
</feature>
<keyword evidence="3 9" id="KW-0812">Transmembrane</keyword>
<feature type="transmembrane region" description="Helical" evidence="10">
    <location>
        <begin position="259"/>
        <end position="276"/>
    </location>
</feature>
<dbReference type="Ensembl" id="ENSAMXT00000040988.1">
    <property type="protein sequence ID" value="ENSAMXP00000045254.1"/>
    <property type="gene ID" value="ENSAMXG00000029994.1"/>
</dbReference>
<feature type="transmembrane region" description="Helical" evidence="10">
    <location>
        <begin position="282"/>
        <end position="307"/>
    </location>
</feature>
<name>A0A3B1JV97_ASTMX</name>
<evidence type="ECO:0000256" key="10">
    <source>
        <dbReference type="SAM" id="Phobius"/>
    </source>
</evidence>
<feature type="domain" description="G-protein coupled receptors family 1 profile" evidence="11">
    <location>
        <begin position="52"/>
        <end position="304"/>
    </location>
</feature>
<dbReference type="Gene3D" id="1.20.1070.10">
    <property type="entry name" value="Rhodopsin 7-helix transmembrane proteins"/>
    <property type="match status" value="1"/>
</dbReference>
<reference evidence="12" key="3">
    <citation type="submission" date="2025-08" db="UniProtKB">
        <authorList>
            <consortium name="Ensembl"/>
        </authorList>
    </citation>
    <scope>IDENTIFICATION</scope>
</reference>
<evidence type="ECO:0000256" key="1">
    <source>
        <dbReference type="ARBA" id="ARBA00004651"/>
    </source>
</evidence>
<keyword evidence="6 10" id="KW-0472">Membrane</keyword>
<evidence type="ECO:0000256" key="5">
    <source>
        <dbReference type="ARBA" id="ARBA00023040"/>
    </source>
</evidence>
<evidence type="ECO:0000256" key="7">
    <source>
        <dbReference type="ARBA" id="ARBA00023170"/>
    </source>
</evidence>
<dbReference type="GO" id="GO:0005886">
    <property type="term" value="C:plasma membrane"/>
    <property type="evidence" value="ECO:0007669"/>
    <property type="project" value="UniProtKB-SubCell"/>
</dbReference>
<dbReference type="GO" id="GO:0001594">
    <property type="term" value="F:trace-amine receptor activity"/>
    <property type="evidence" value="ECO:0007669"/>
    <property type="project" value="TreeGrafter"/>
</dbReference>
<feature type="transmembrane region" description="Helical" evidence="10">
    <location>
        <begin position="198"/>
        <end position="221"/>
    </location>
</feature>
<feature type="transmembrane region" description="Helical" evidence="10">
    <location>
        <begin position="113"/>
        <end position="131"/>
    </location>
</feature>
<dbReference type="PANTHER" id="PTHR24249:SF381">
    <property type="entry name" value="TRACE AMINE ASSOCIATED RECEPTOR 19P-RELATED"/>
    <property type="match status" value="1"/>
</dbReference>
<keyword evidence="2" id="KW-1003">Cell membrane</keyword>
<dbReference type="Proteomes" id="UP000018467">
    <property type="component" value="Unassembled WGS sequence"/>
</dbReference>
<evidence type="ECO:0000256" key="4">
    <source>
        <dbReference type="ARBA" id="ARBA00022989"/>
    </source>
</evidence>
<evidence type="ECO:0000313" key="13">
    <source>
        <dbReference type="Proteomes" id="UP000018467"/>
    </source>
</evidence>
<reference evidence="13" key="1">
    <citation type="submission" date="2013-03" db="EMBL/GenBank/DDBJ databases">
        <authorList>
            <person name="Jeffery W."/>
            <person name="Warren W."/>
            <person name="Wilson R.K."/>
        </authorList>
    </citation>
    <scope>NUCLEOTIDE SEQUENCE</scope>
    <source>
        <strain evidence="13">female</strain>
    </source>
</reference>
<evidence type="ECO:0000313" key="12">
    <source>
        <dbReference type="Ensembl" id="ENSAMXP00000045254.1"/>
    </source>
</evidence>
<keyword evidence="13" id="KW-1185">Reference proteome</keyword>
<dbReference type="InterPro" id="IPR000276">
    <property type="entry name" value="GPCR_Rhodpsn"/>
</dbReference>
<keyword evidence="7 9" id="KW-0675">Receptor</keyword>
<dbReference type="AlphaFoldDB" id="A0A3B1JV97"/>
<reference evidence="12" key="4">
    <citation type="submission" date="2025-09" db="UniProtKB">
        <authorList>
            <consortium name="Ensembl"/>
        </authorList>
    </citation>
    <scope>IDENTIFICATION</scope>
</reference>
<dbReference type="InParanoid" id="A0A3B1JV97"/>
<keyword evidence="5 9" id="KW-0297">G-protein coupled receptor</keyword>
<feature type="transmembrane region" description="Helical" evidence="10">
    <location>
        <begin position="36"/>
        <end position="60"/>
    </location>
</feature>
<dbReference type="PROSITE" id="PS00237">
    <property type="entry name" value="G_PROTEIN_RECEP_F1_1"/>
    <property type="match status" value="1"/>
</dbReference>
<comment type="similarity">
    <text evidence="9">Belongs to the G-protein coupled receptor 1 family.</text>
</comment>
<evidence type="ECO:0000256" key="3">
    <source>
        <dbReference type="ARBA" id="ARBA00022692"/>
    </source>
</evidence>
<dbReference type="Bgee" id="ENSAMXG00000029994">
    <property type="expression patterns" value="Expressed in olfactory epithelium"/>
</dbReference>
<evidence type="ECO:0000256" key="8">
    <source>
        <dbReference type="ARBA" id="ARBA00023224"/>
    </source>
</evidence>
<dbReference type="GeneTree" id="ENSGT01050000244823"/>
<proteinExistence type="inferred from homology"/>
<dbReference type="PRINTS" id="PR00237">
    <property type="entry name" value="GPCRRHODOPSN"/>
</dbReference>
<feature type="transmembrane region" description="Helical" evidence="10">
    <location>
        <begin position="72"/>
        <end position="93"/>
    </location>
</feature>
<dbReference type="InterPro" id="IPR017452">
    <property type="entry name" value="GPCR_Rhodpsn_7TM"/>
</dbReference>
<dbReference type="PROSITE" id="PS50262">
    <property type="entry name" value="G_PROTEIN_RECEP_F1_2"/>
    <property type="match status" value="1"/>
</dbReference>